<dbReference type="Gene3D" id="3.40.50.1820">
    <property type="entry name" value="alpha/beta hydrolase"/>
    <property type="match status" value="1"/>
</dbReference>
<keyword evidence="3" id="KW-1185">Reference proteome</keyword>
<dbReference type="PANTHER" id="PTHR12277">
    <property type="entry name" value="ALPHA/BETA HYDROLASE DOMAIN-CONTAINING PROTEIN"/>
    <property type="match status" value="1"/>
</dbReference>
<dbReference type="InterPro" id="IPR029058">
    <property type="entry name" value="AB_hydrolase_fold"/>
</dbReference>
<accession>A0A318E1A7</accession>
<evidence type="ECO:0000313" key="3">
    <source>
        <dbReference type="Proteomes" id="UP000248330"/>
    </source>
</evidence>
<dbReference type="AlphaFoldDB" id="A0A318E1A7"/>
<protein>
    <recommendedName>
        <fullName evidence="1">Serine aminopeptidase S33 domain-containing protein</fullName>
    </recommendedName>
</protein>
<dbReference type="InterPro" id="IPR022742">
    <property type="entry name" value="Hydrolase_4"/>
</dbReference>
<organism evidence="2 3">
    <name type="scientific">Sinimarinibacterium flocculans</name>
    <dbReference type="NCBI Taxonomy" id="985250"/>
    <lineage>
        <taxon>Bacteria</taxon>
        <taxon>Pseudomonadati</taxon>
        <taxon>Pseudomonadota</taxon>
        <taxon>Gammaproteobacteria</taxon>
        <taxon>Nevskiales</taxon>
        <taxon>Nevskiaceae</taxon>
        <taxon>Sinimarinibacterium</taxon>
    </lineage>
</organism>
<name>A0A318E1A7_9GAMM</name>
<gene>
    <name evidence="2" type="ORF">C8D93_11255</name>
</gene>
<dbReference type="PROSITE" id="PS51257">
    <property type="entry name" value="PROKAR_LIPOPROTEIN"/>
    <property type="match status" value="1"/>
</dbReference>
<dbReference type="RefSeq" id="WP_110266608.1">
    <property type="nucleotide sequence ID" value="NZ_CAKZQT010000005.1"/>
</dbReference>
<reference evidence="2 3" key="1">
    <citation type="submission" date="2018-04" db="EMBL/GenBank/DDBJ databases">
        <title>Genomic Encyclopedia of Type Strains, Phase IV (KMG-IV): sequencing the most valuable type-strain genomes for metagenomic binning, comparative biology and taxonomic classification.</title>
        <authorList>
            <person name="Goeker M."/>
        </authorList>
    </citation>
    <scope>NUCLEOTIDE SEQUENCE [LARGE SCALE GENOMIC DNA]</scope>
    <source>
        <strain evidence="2 3">DSM 104150</strain>
    </source>
</reference>
<evidence type="ECO:0000313" key="2">
    <source>
        <dbReference type="EMBL" id="PXV64605.1"/>
    </source>
</evidence>
<dbReference type="SUPFAM" id="SSF53474">
    <property type="entry name" value="alpha/beta-Hydrolases"/>
    <property type="match status" value="1"/>
</dbReference>
<sequence length="278" mass="30589">MRRYARLGLALLGILLSGCTSVFLYPDRVQHLADRPLGTHAEDVWIDARDGSRLHALHLPTQGTPRATLLHLHGNAENLSSHVHLVSWLPARGYAVLALDPRGYGRSEGDAGVDALHEDAEAALAWLVGRGTARTGPLVVFGQSIGGSVAIRTVATSPLREHVSAVIADSAFSAYRRIAREKLAEPWLTWPLQWPLSLLISDRFAAVDVVADISPIPLLLIHGGRDVIVDARHSQRLYDAAREPKTFWRIPDGDHIDALRRRAVQDRLIEYLHRTLGG</sequence>
<feature type="domain" description="Serine aminopeptidase S33" evidence="1">
    <location>
        <begin position="64"/>
        <end position="190"/>
    </location>
</feature>
<dbReference type="EMBL" id="QICN01000012">
    <property type="protein sequence ID" value="PXV64605.1"/>
    <property type="molecule type" value="Genomic_DNA"/>
</dbReference>
<proteinExistence type="predicted"/>
<comment type="caution">
    <text evidence="2">The sequence shown here is derived from an EMBL/GenBank/DDBJ whole genome shotgun (WGS) entry which is preliminary data.</text>
</comment>
<evidence type="ECO:0000259" key="1">
    <source>
        <dbReference type="Pfam" id="PF12146"/>
    </source>
</evidence>
<dbReference type="Proteomes" id="UP000248330">
    <property type="component" value="Unassembled WGS sequence"/>
</dbReference>
<dbReference type="OrthoDB" id="9798884at2"/>
<dbReference type="Pfam" id="PF12146">
    <property type="entry name" value="Hydrolase_4"/>
    <property type="match status" value="1"/>
</dbReference>
<dbReference type="PANTHER" id="PTHR12277:SF81">
    <property type="entry name" value="PROTEIN ABHD13"/>
    <property type="match status" value="1"/>
</dbReference>